<dbReference type="GO" id="GO:0000156">
    <property type="term" value="F:phosphorelay response regulator activity"/>
    <property type="evidence" value="ECO:0007669"/>
    <property type="project" value="InterPro"/>
</dbReference>
<dbReference type="GeneID" id="5304561"/>
<dbReference type="InterPro" id="IPR046947">
    <property type="entry name" value="LytR-like"/>
</dbReference>
<dbReference type="PROSITE" id="PS50110">
    <property type="entry name" value="RESPONSE_REGULATORY"/>
    <property type="match status" value="1"/>
</dbReference>
<feature type="domain" description="Response regulatory" evidence="2">
    <location>
        <begin position="5"/>
        <end position="118"/>
    </location>
</feature>
<dbReference type="PATRIC" id="fig|1339352.3.peg.573"/>
<organism evidence="4 5">
    <name type="scientific">Phocaeicola vulgatus str. 3975 RP4</name>
    <dbReference type="NCBI Taxonomy" id="1339352"/>
    <lineage>
        <taxon>Bacteria</taxon>
        <taxon>Pseudomonadati</taxon>
        <taxon>Bacteroidota</taxon>
        <taxon>Bacteroidia</taxon>
        <taxon>Bacteroidales</taxon>
        <taxon>Bacteroidaceae</taxon>
        <taxon>Phocaeicola</taxon>
    </lineage>
</organism>
<dbReference type="Gene3D" id="3.40.50.2300">
    <property type="match status" value="1"/>
</dbReference>
<feature type="domain" description="HTH LytTR-type" evidence="3">
    <location>
        <begin position="150"/>
        <end position="231"/>
    </location>
</feature>
<evidence type="ECO:0000259" key="2">
    <source>
        <dbReference type="PROSITE" id="PS50110"/>
    </source>
</evidence>
<gene>
    <name evidence="4" type="ORF">M099_0596</name>
</gene>
<dbReference type="AlphaFoldDB" id="A0A069SMR7"/>
<keyword evidence="1" id="KW-0597">Phosphoprotein</keyword>
<sequence length="257" mass="29808">MNKLNAIIIEDEVPAARLLHSMITRLRPQWTLTIIPGSVDEAVAWFKDNPQPDLIFLDIQLADGNAFDFLSAVHPSSIIIFTTAYDQYAIRAFTVNSIDYILKPIDETRLLDAIIKYETLQNKGISRPQEYLDTLLDTLQHKERRYRTRFLIYGADRFWSLQVTDIAYFYSENKITFAVTQKGQEHIIDLSLNKLMEQLDPEQFFRANRQIIISIASIDHAEPYFNGKIVVSVLPPYKAQITISEEKLSSFKLWLNY</sequence>
<dbReference type="PANTHER" id="PTHR37299:SF1">
    <property type="entry name" value="STAGE 0 SPORULATION PROTEIN A HOMOLOG"/>
    <property type="match status" value="1"/>
</dbReference>
<dbReference type="Pfam" id="PF00072">
    <property type="entry name" value="Response_reg"/>
    <property type="match status" value="1"/>
</dbReference>
<evidence type="ECO:0000313" key="4">
    <source>
        <dbReference type="EMBL" id="KDS56098.1"/>
    </source>
</evidence>
<dbReference type="EMBL" id="JNHM01000010">
    <property type="protein sequence ID" value="KDS56098.1"/>
    <property type="molecule type" value="Genomic_DNA"/>
</dbReference>
<dbReference type="SMART" id="SM00448">
    <property type="entry name" value="REC"/>
    <property type="match status" value="1"/>
</dbReference>
<dbReference type="InterPro" id="IPR001789">
    <property type="entry name" value="Sig_transdc_resp-reg_receiver"/>
</dbReference>
<evidence type="ECO:0000256" key="1">
    <source>
        <dbReference type="PROSITE-ProRule" id="PRU00169"/>
    </source>
</evidence>
<feature type="modified residue" description="4-aspartylphosphate" evidence="1">
    <location>
        <position position="58"/>
    </location>
</feature>
<dbReference type="DNASU" id="5304561"/>
<dbReference type="GO" id="GO:0003677">
    <property type="term" value="F:DNA binding"/>
    <property type="evidence" value="ECO:0007669"/>
    <property type="project" value="InterPro"/>
</dbReference>
<dbReference type="Proteomes" id="UP000027661">
    <property type="component" value="Unassembled WGS sequence"/>
</dbReference>
<dbReference type="PROSITE" id="PS50930">
    <property type="entry name" value="HTH_LYTTR"/>
    <property type="match status" value="1"/>
</dbReference>
<dbReference type="InterPro" id="IPR007492">
    <property type="entry name" value="LytTR_DNA-bd_dom"/>
</dbReference>
<evidence type="ECO:0000259" key="3">
    <source>
        <dbReference type="PROSITE" id="PS50930"/>
    </source>
</evidence>
<dbReference type="SUPFAM" id="SSF52172">
    <property type="entry name" value="CheY-like"/>
    <property type="match status" value="1"/>
</dbReference>
<name>A0A069SMR7_PHOVU</name>
<proteinExistence type="predicted"/>
<dbReference type="InterPro" id="IPR011006">
    <property type="entry name" value="CheY-like_superfamily"/>
</dbReference>
<dbReference type="Gene3D" id="2.40.50.1020">
    <property type="entry name" value="LytTr DNA-binding domain"/>
    <property type="match status" value="1"/>
</dbReference>
<dbReference type="FunFam" id="3.40.50.2300:FF:000361">
    <property type="entry name" value="Two-component system response regulator"/>
    <property type="match status" value="1"/>
</dbReference>
<protein>
    <submittedName>
        <fullName evidence="4">Response regulator</fullName>
    </submittedName>
</protein>
<dbReference type="Pfam" id="PF04397">
    <property type="entry name" value="LytTR"/>
    <property type="match status" value="1"/>
</dbReference>
<dbReference type="RefSeq" id="WP_005839310.1">
    <property type="nucleotide sequence ID" value="NZ_JNHM01000010.1"/>
</dbReference>
<reference evidence="4 5" key="1">
    <citation type="submission" date="2014-04" db="EMBL/GenBank/DDBJ databases">
        <authorList>
            <person name="Sears C."/>
            <person name="Carroll K."/>
            <person name="Sack B.R."/>
            <person name="Qadri F."/>
            <person name="Myers L.L."/>
            <person name="Chung G.-T."/>
            <person name="Escheverria P."/>
            <person name="Fraser C.M."/>
            <person name="Sadzewicz L."/>
            <person name="Shefchek K.A."/>
            <person name="Tallon L."/>
            <person name="Das S.P."/>
            <person name="Daugherty S."/>
            <person name="Mongodin E.F."/>
        </authorList>
    </citation>
    <scope>NUCLEOTIDE SEQUENCE [LARGE SCALE GENOMIC DNA]</scope>
    <source>
        <strain evidence="4 5">3975 RP4</strain>
    </source>
</reference>
<dbReference type="PANTHER" id="PTHR37299">
    <property type="entry name" value="TRANSCRIPTIONAL REGULATOR-RELATED"/>
    <property type="match status" value="1"/>
</dbReference>
<evidence type="ECO:0000313" key="5">
    <source>
        <dbReference type="Proteomes" id="UP000027661"/>
    </source>
</evidence>
<accession>A0A069SMR7</accession>
<dbReference type="SMART" id="SM00850">
    <property type="entry name" value="LytTR"/>
    <property type="match status" value="1"/>
</dbReference>
<comment type="caution">
    <text evidence="4">The sequence shown here is derived from an EMBL/GenBank/DDBJ whole genome shotgun (WGS) entry which is preliminary data.</text>
</comment>